<accession>A0ACB7CCQ9</accession>
<proteinExistence type="predicted"/>
<reference evidence="1 2" key="1">
    <citation type="journal article" date="2021" name="Commun. Biol.">
        <title>Genomic insights into the host specific adaptation of the Pneumocystis genus.</title>
        <authorList>
            <person name="Cisse O.H."/>
            <person name="Ma L."/>
            <person name="Dekker J.P."/>
            <person name="Khil P.P."/>
            <person name="Youn J.-H."/>
            <person name="Brenchley J.M."/>
            <person name="Blair R."/>
            <person name="Pahar B."/>
            <person name="Chabe M."/>
            <person name="Van Rompay K.K.A."/>
            <person name="Keesler R."/>
            <person name="Sukura A."/>
            <person name="Hirsch V."/>
            <person name="Kutty G."/>
            <person name="Liu Y."/>
            <person name="Peng L."/>
            <person name="Chen J."/>
            <person name="Song J."/>
            <person name="Weissenbacher-Lang C."/>
            <person name="Xu J."/>
            <person name="Upham N.S."/>
            <person name="Stajich J.E."/>
            <person name="Cuomo C.A."/>
            <person name="Cushion M.T."/>
            <person name="Kovacs J.A."/>
        </authorList>
    </citation>
    <scope>NUCLEOTIDE SEQUENCE [LARGE SCALE GENOMIC DNA]</scope>
    <source>
        <strain evidence="1 2">RABM</strain>
    </source>
</reference>
<protein>
    <submittedName>
        <fullName evidence="1">Uncharacterized protein</fullName>
    </submittedName>
</protein>
<evidence type="ECO:0000313" key="2">
    <source>
        <dbReference type="Proteomes" id="UP000768646"/>
    </source>
</evidence>
<gene>
    <name evidence="1" type="ORF">PORY_001093</name>
</gene>
<evidence type="ECO:0000313" key="1">
    <source>
        <dbReference type="EMBL" id="KAG4305537.1"/>
    </source>
</evidence>
<comment type="caution">
    <text evidence="1">The sequence shown here is derived from an EMBL/GenBank/DDBJ whole genome shotgun (WGS) entry which is preliminary data.</text>
</comment>
<organism evidence="1 2">
    <name type="scientific">Pneumocystis oryctolagi</name>
    <dbReference type="NCBI Taxonomy" id="42067"/>
    <lineage>
        <taxon>Eukaryota</taxon>
        <taxon>Fungi</taxon>
        <taxon>Dikarya</taxon>
        <taxon>Ascomycota</taxon>
        <taxon>Taphrinomycotina</taxon>
        <taxon>Pneumocystomycetes</taxon>
        <taxon>Pneumocystaceae</taxon>
        <taxon>Pneumocystis</taxon>
    </lineage>
</organism>
<dbReference type="Proteomes" id="UP000768646">
    <property type="component" value="Unassembled WGS sequence"/>
</dbReference>
<name>A0ACB7CCQ9_9ASCO</name>
<dbReference type="EMBL" id="JABTEG010000003">
    <property type="protein sequence ID" value="KAG4305537.1"/>
    <property type="molecule type" value="Genomic_DNA"/>
</dbReference>
<sequence>MTFVSEYQLPVCFLKDENLNNTSFMKNKPEICLNELSEPTDNYCQSKWKYVKGLGSFFFESKAILFFKHILKKRLYTFVPSNSMNQSTILDPDAYYDLYDIIPESNDYEIGVKTMDAVNGLFENIYTKNENEIDKKSNNSTKSSKETATTTTFLSTISTGESTMSVIGTPFTTILSEPTTTKSEQIFFPTRSHSRSHDNTYTIIGVSAIAILIIIVAVILVIFGVRRSLRKQETLEDMLYRNEMNAHAKLVAESSIPGLEKIRSSSPSSTSVSTSFIDQSYSSDRMSRIGAFHSSNRVYGVQNNTKFEDLNFCDPSTKHYYNSQIPEWSSSQYSRYSSHNNYLGQPMRSLSMSSRPKDYMRSRYSSHGASVLDNSLSDQRSLSYNDNNGLNFTGAMQNQQKFPYSGYSREQNKGYFTPSQIRSRSLDPHGANKSFNHTGLHDSHAQYTPQSNVSSINYTNIYHTPLSAQVEPISFDTANTHFSDTTNTLSSPLSYQNSGITSLEHDSGPMIDLTPPKSLLIKESAKANPSESDLGIEKIFKANNRNGLRQNSFRTPSINASVDIWAEKKKKLLDLTSNLNEYSNNSRTDTSLRTSYMDKR</sequence>
<keyword evidence="2" id="KW-1185">Reference proteome</keyword>